<gene>
    <name evidence="1" type="ORF">M9Y10_022007</name>
</gene>
<accession>A0ABR2KR86</accession>
<dbReference type="SUPFAM" id="SSF48371">
    <property type="entry name" value="ARM repeat"/>
    <property type="match status" value="1"/>
</dbReference>
<dbReference type="Proteomes" id="UP001470230">
    <property type="component" value="Unassembled WGS sequence"/>
</dbReference>
<proteinExistence type="predicted"/>
<comment type="caution">
    <text evidence="1">The sequence shown here is derived from an EMBL/GenBank/DDBJ whole genome shotgun (WGS) entry which is preliminary data.</text>
</comment>
<reference evidence="1 2" key="1">
    <citation type="submission" date="2024-04" db="EMBL/GenBank/DDBJ databases">
        <title>Tritrichomonas musculus Genome.</title>
        <authorList>
            <person name="Alves-Ferreira E."/>
            <person name="Grigg M."/>
            <person name="Lorenzi H."/>
            <person name="Galac M."/>
        </authorList>
    </citation>
    <scope>NUCLEOTIDE SEQUENCE [LARGE SCALE GENOMIC DNA]</scope>
    <source>
        <strain evidence="1 2">EAF2021</strain>
    </source>
</reference>
<evidence type="ECO:0000313" key="2">
    <source>
        <dbReference type="Proteomes" id="UP001470230"/>
    </source>
</evidence>
<evidence type="ECO:0000313" key="1">
    <source>
        <dbReference type="EMBL" id="KAK8893584.1"/>
    </source>
</evidence>
<protein>
    <submittedName>
        <fullName evidence="1">Uncharacterized protein</fullName>
    </submittedName>
</protein>
<organism evidence="1 2">
    <name type="scientific">Tritrichomonas musculus</name>
    <dbReference type="NCBI Taxonomy" id="1915356"/>
    <lineage>
        <taxon>Eukaryota</taxon>
        <taxon>Metamonada</taxon>
        <taxon>Parabasalia</taxon>
        <taxon>Tritrichomonadida</taxon>
        <taxon>Tritrichomonadidae</taxon>
        <taxon>Tritrichomonas</taxon>
    </lineage>
</organism>
<sequence>MNSDEPINLSNLKDPNKPIFIQELKCSFLNLTSSQEQDFFSILLSHFQNPLLTVDTGRIILAAIYKFLSQPIRPINFQKFILKMPFSNPNYLIQILDILYALAEQDPNLFTKDLSFKFKSLIRQTPKKCLTILAILTSNYRQFEDPWPMCDLLFQCKNSFIIDCPDDYITVMVTLCKKDPSFLKARGSLCWSRICSILQSSTNEKVTFTAYYGICKLIDLKSDNFDYSLLPYEKIFNHFEKKIYQSTIISLYLRVLPLPNDPNIAQIILILLNLAKSSIKATLILSHLSDNQKMASLILDNKRWLATQIPTQNDTTRLLIAIMRHENLRAKIINIPEFLTFLRNSVSEENSNFFVTIPMIIRRIHINENFVNNMADKNIIQLFVTRANSMTDYNQINSMLLLFDTLTSINFLDKIPNFDNICNFLSKIIKLSNETSINAAKVAIHYTQFQNCIKCFKKNEVDTFLSEIDDDELSKASKKLRKILLSTN</sequence>
<dbReference type="EMBL" id="JAPFFF010000003">
    <property type="protein sequence ID" value="KAK8893584.1"/>
    <property type="molecule type" value="Genomic_DNA"/>
</dbReference>
<dbReference type="InterPro" id="IPR016024">
    <property type="entry name" value="ARM-type_fold"/>
</dbReference>
<name>A0ABR2KR86_9EUKA</name>
<keyword evidence="2" id="KW-1185">Reference proteome</keyword>